<dbReference type="PANTHER" id="PTHR22803">
    <property type="entry name" value="MANNOSE, PHOSPHOLIPASE, LECTIN RECEPTOR RELATED"/>
    <property type="match status" value="1"/>
</dbReference>
<dbReference type="Gene3D" id="3.10.100.10">
    <property type="entry name" value="Mannose-Binding Protein A, subunit A"/>
    <property type="match status" value="5"/>
</dbReference>
<evidence type="ECO:0000259" key="4">
    <source>
        <dbReference type="PROSITE" id="PS50041"/>
    </source>
</evidence>
<keyword evidence="1" id="KW-1015">Disulfide bond</keyword>
<accession>A0AA47NQG9</accession>
<feature type="domain" description="C-type lectin" evidence="4">
    <location>
        <begin position="62"/>
        <end position="124"/>
    </location>
</feature>
<feature type="domain" description="C-type lectin" evidence="4">
    <location>
        <begin position="577"/>
        <end position="688"/>
    </location>
</feature>
<feature type="transmembrane region" description="Helical" evidence="3">
    <location>
        <begin position="704"/>
        <end position="728"/>
    </location>
</feature>
<feature type="domain" description="C-type lectin" evidence="4">
    <location>
        <begin position="437"/>
        <end position="542"/>
    </location>
</feature>
<dbReference type="PRINTS" id="PR01504">
    <property type="entry name" value="PNCREATITSAP"/>
</dbReference>
<dbReference type="SMART" id="SM00034">
    <property type="entry name" value="CLECT"/>
    <property type="match status" value="5"/>
</dbReference>
<dbReference type="Proteomes" id="UP001174136">
    <property type="component" value="Unassembled WGS sequence"/>
</dbReference>
<dbReference type="PROSITE" id="PS00615">
    <property type="entry name" value="C_TYPE_LECTIN_1"/>
    <property type="match status" value="2"/>
</dbReference>
<sequence>MTQMTQNPTHCAFLGIRRRMAFFFRERPVGRLRCECVTKERSVTRVTDVLHRESEDHEQRWFWIGLNRRNPMDNNSWKWSDGLAYRYQNFGRYYYNIRQCAAVDMGTMTWLAMHCDNMIDWICKIPRDTTAPEWVSFKEADYKFFDHRTTWHQAQRICTWFKASVASVHSAEEGAFLAATLRKMHKNSDKWWLGLHSYENDGRFHWSDRSVLNYVSWALGRPLPLSRDRKCVYMSASKVEWSDQKCLSDLPYICKRVNVTGTIPPTPASPLPPSGCPEGWSSHQHKCFKVHGQDLSSRATWSAAKLICETKSAKLAVLPNHLEQAFVTTLLYNVSVDLWVGLTSDSKGHFQWAKPGLLSYTNWAPGEPLDNSGPLHNKTPGNCVVMIHGNPARYTGMWASRPCELEKHAFLCERKQDPALPQAPPLIPTSLSGPMVLGRSTYRVVQKRLDWTGALHLCESLNGTLATVGDAYQQAYLTLMMNSLRHPAWIGLYNYGGQTPFTWLAEQDVVYSNWQVGEPNQMAGCGHMTNTGQWVRSPCDDKIEAAICEISAEPMAHRWKYPGQCPNSLSQWAWVPFRNHCYAFNLQTLRLQKDALSSCKKVGADLLSVLDESENGFVWEHIQGNAEQAHGAWLGITLKGSALVWDENTDLSYTNWEAHDVLSMLSANSCFWIESNTGVWKPGSCRNRTHGVICKRPRTDVDHLPTLIVLMVAGLVLVLLIVGVVYLYRRQTIGSRGSYDGARYSRTSSNPGEQAEKNILVSDMELNEQPE</sequence>
<organism evidence="5 6">
    <name type="scientific">Merluccius polli</name>
    <name type="common">Benguela hake</name>
    <name type="synonym">Merluccius cadenati</name>
    <dbReference type="NCBI Taxonomy" id="89951"/>
    <lineage>
        <taxon>Eukaryota</taxon>
        <taxon>Metazoa</taxon>
        <taxon>Chordata</taxon>
        <taxon>Craniata</taxon>
        <taxon>Vertebrata</taxon>
        <taxon>Euteleostomi</taxon>
        <taxon>Actinopterygii</taxon>
        <taxon>Neopterygii</taxon>
        <taxon>Teleostei</taxon>
        <taxon>Neoteleostei</taxon>
        <taxon>Acanthomorphata</taxon>
        <taxon>Zeiogadaria</taxon>
        <taxon>Gadariae</taxon>
        <taxon>Gadiformes</taxon>
        <taxon>Gadoidei</taxon>
        <taxon>Merlucciidae</taxon>
        <taxon>Merluccius</taxon>
    </lineage>
</organism>
<keyword evidence="6" id="KW-1185">Reference proteome</keyword>
<dbReference type="Pfam" id="PF00059">
    <property type="entry name" value="Lectin_C"/>
    <property type="match status" value="5"/>
</dbReference>
<dbReference type="InterPro" id="IPR050111">
    <property type="entry name" value="C-type_lectin/snaclec_domain"/>
</dbReference>
<name>A0AA47NQG9_MERPO</name>
<evidence type="ECO:0000256" key="2">
    <source>
        <dbReference type="SAM" id="MobiDB-lite"/>
    </source>
</evidence>
<dbReference type="InterPro" id="IPR016186">
    <property type="entry name" value="C-type_lectin-like/link_sf"/>
</dbReference>
<evidence type="ECO:0000256" key="3">
    <source>
        <dbReference type="SAM" id="Phobius"/>
    </source>
</evidence>
<dbReference type="InterPro" id="IPR016187">
    <property type="entry name" value="CTDL_fold"/>
</dbReference>
<dbReference type="InterPro" id="IPR001304">
    <property type="entry name" value="C-type_lectin-like"/>
</dbReference>
<keyword evidence="3" id="KW-1133">Transmembrane helix</keyword>
<gene>
    <name evidence="5" type="primary">Mrc2_4</name>
    <name evidence="5" type="ORF">N1851_032367</name>
</gene>
<protein>
    <submittedName>
        <fullName evidence="5">C-type mannose receptor 2</fullName>
    </submittedName>
</protein>
<dbReference type="InterPro" id="IPR018378">
    <property type="entry name" value="C-type_lectin_CS"/>
</dbReference>
<dbReference type="EMBL" id="JAOPHQ010006141">
    <property type="protein sequence ID" value="KAK0132742.1"/>
    <property type="molecule type" value="Genomic_DNA"/>
</dbReference>
<dbReference type="CDD" id="cd00037">
    <property type="entry name" value="CLECT"/>
    <property type="match status" value="5"/>
</dbReference>
<keyword evidence="3" id="KW-0812">Transmembrane</keyword>
<keyword evidence="5" id="KW-0675">Receptor</keyword>
<feature type="domain" description="C-type lectin" evidence="4">
    <location>
        <begin position="283"/>
        <end position="404"/>
    </location>
</feature>
<dbReference type="PROSITE" id="PS50041">
    <property type="entry name" value="C_TYPE_LECTIN_2"/>
    <property type="match status" value="5"/>
</dbReference>
<reference evidence="5" key="1">
    <citation type="journal article" date="2023" name="Front. Mar. Sci.">
        <title>A new Merluccius polli reference genome to investigate the effects of global change in West African waters.</title>
        <authorList>
            <person name="Mateo J.L."/>
            <person name="Blanco-Fernandez C."/>
            <person name="Garcia-Vazquez E."/>
            <person name="Machado-Schiaffino G."/>
        </authorList>
    </citation>
    <scope>NUCLEOTIDE SEQUENCE</scope>
    <source>
        <strain evidence="5">C29</strain>
        <tissue evidence="5">Fin</tissue>
    </source>
</reference>
<evidence type="ECO:0000313" key="6">
    <source>
        <dbReference type="Proteomes" id="UP001174136"/>
    </source>
</evidence>
<evidence type="ECO:0000256" key="1">
    <source>
        <dbReference type="ARBA" id="ARBA00023157"/>
    </source>
</evidence>
<comment type="caution">
    <text evidence="5">The sequence shown here is derived from an EMBL/GenBank/DDBJ whole genome shotgun (WGS) entry which is preliminary data.</text>
</comment>
<evidence type="ECO:0000313" key="5">
    <source>
        <dbReference type="EMBL" id="KAK0132742.1"/>
    </source>
</evidence>
<proteinExistence type="predicted"/>
<feature type="region of interest" description="Disordered" evidence="2">
    <location>
        <begin position="740"/>
        <end position="771"/>
    </location>
</feature>
<dbReference type="AlphaFoldDB" id="A0AA47NQG9"/>
<dbReference type="SUPFAM" id="SSF56436">
    <property type="entry name" value="C-type lectin-like"/>
    <property type="match status" value="5"/>
</dbReference>
<feature type="domain" description="C-type lectin" evidence="4">
    <location>
        <begin position="137"/>
        <end position="255"/>
    </location>
</feature>
<keyword evidence="3" id="KW-0472">Membrane</keyword>